<name>A0AAN8EQI5_9EURO</name>
<dbReference type="AlphaFoldDB" id="A0AAN8EQI5"/>
<gene>
    <name evidence="1" type="ORF">OHC33_005074</name>
</gene>
<proteinExistence type="predicted"/>
<accession>A0AAN8EQI5</accession>
<evidence type="ECO:0000313" key="2">
    <source>
        <dbReference type="Proteomes" id="UP001316803"/>
    </source>
</evidence>
<keyword evidence="2" id="KW-1185">Reference proteome</keyword>
<evidence type="ECO:0000313" key="1">
    <source>
        <dbReference type="EMBL" id="KAK5953805.1"/>
    </source>
</evidence>
<organism evidence="1 2">
    <name type="scientific">Knufia fluminis</name>
    <dbReference type="NCBI Taxonomy" id="191047"/>
    <lineage>
        <taxon>Eukaryota</taxon>
        <taxon>Fungi</taxon>
        <taxon>Dikarya</taxon>
        <taxon>Ascomycota</taxon>
        <taxon>Pezizomycotina</taxon>
        <taxon>Eurotiomycetes</taxon>
        <taxon>Chaetothyriomycetidae</taxon>
        <taxon>Chaetothyriales</taxon>
        <taxon>Trichomeriaceae</taxon>
        <taxon>Knufia</taxon>
    </lineage>
</organism>
<comment type="caution">
    <text evidence="1">The sequence shown here is derived from an EMBL/GenBank/DDBJ whole genome shotgun (WGS) entry which is preliminary data.</text>
</comment>
<dbReference type="EMBL" id="JAKLMC020000010">
    <property type="protein sequence ID" value="KAK5953805.1"/>
    <property type="molecule type" value="Genomic_DNA"/>
</dbReference>
<protein>
    <submittedName>
        <fullName evidence="1">Uncharacterized protein</fullName>
    </submittedName>
</protein>
<reference evidence="1 2" key="1">
    <citation type="submission" date="2022-12" db="EMBL/GenBank/DDBJ databases">
        <title>Genomic features and morphological characterization of a novel Knufia sp. strain isolated from spacecraft assembly facility.</title>
        <authorList>
            <person name="Teixeira M."/>
            <person name="Chander A.M."/>
            <person name="Stajich J.E."/>
            <person name="Venkateswaran K."/>
        </authorList>
    </citation>
    <scope>NUCLEOTIDE SEQUENCE [LARGE SCALE GENOMIC DNA]</scope>
    <source>
        <strain evidence="1 2">FJI-L2-BK-P2</strain>
    </source>
</reference>
<sequence>MTSTALGTAFDTLATIFGVGVDLASIFSKPPGTPSNIVTIYTGEQDPRNVSSEVDLGKSIGGDAPGVTVWDGVGHLIGTSAEEGQIGVGSSAQYSFENGDDKRAGQYVSVSAGGTDGVCIAVVTLNTASGNDYAWFGDVGRLCGVPWYYSSAIFATRVPACVWIDTNGDKGHKYNGFSIHMPSFWDKNREPEAAKARQAQWDQRPELMCKSNPRFTMWDDIVPDNDVPMFLDVLQMTDGPDTERDQTAVLDPINWDVTETGEITGPIPKAKDGSACFAHPDDCHPSGPSAEENLKLNDPVDATRRRRGLRRRQEITARIMPDDLRISSFPEHSAKQLCEDAVSEGPDFVSLTEGLFCDMSTLDNRKQLYPLCSTSLETNCFEMDTYTIRGIGAGTTAPYPTNTTAAGLTLGPTTAVAHVAAAVSSVPSKAYTNVQTWG</sequence>
<dbReference type="Proteomes" id="UP001316803">
    <property type="component" value="Unassembled WGS sequence"/>
</dbReference>